<dbReference type="AlphaFoldDB" id="A0A4R2I1T2"/>
<feature type="chain" id="PRO_5020188588" evidence="1">
    <location>
        <begin position="23"/>
        <end position="817"/>
    </location>
</feature>
<dbReference type="EMBL" id="SLWQ01000009">
    <property type="protein sequence ID" value="TCO37757.1"/>
    <property type="molecule type" value="Genomic_DNA"/>
</dbReference>
<evidence type="ECO:0000259" key="2">
    <source>
        <dbReference type="Pfam" id="PF05048"/>
    </source>
</evidence>
<evidence type="ECO:0000313" key="4">
    <source>
        <dbReference type="Proteomes" id="UP000294862"/>
    </source>
</evidence>
<feature type="domain" description="Periplasmic copper-binding protein NosD beta helix" evidence="2">
    <location>
        <begin position="490"/>
        <end position="654"/>
    </location>
</feature>
<dbReference type="OrthoDB" id="7178900at2"/>
<organism evidence="3 4">
    <name type="scientific">Dokdonella fugitiva</name>
    <dbReference type="NCBI Taxonomy" id="328517"/>
    <lineage>
        <taxon>Bacteria</taxon>
        <taxon>Pseudomonadati</taxon>
        <taxon>Pseudomonadota</taxon>
        <taxon>Gammaproteobacteria</taxon>
        <taxon>Lysobacterales</taxon>
        <taxon>Rhodanobacteraceae</taxon>
        <taxon>Dokdonella</taxon>
    </lineage>
</organism>
<dbReference type="SUPFAM" id="SSF51126">
    <property type="entry name" value="Pectin lyase-like"/>
    <property type="match status" value="2"/>
</dbReference>
<reference evidence="3 4" key="1">
    <citation type="journal article" date="2015" name="Stand. Genomic Sci.">
        <title>Genomic Encyclopedia of Bacterial and Archaeal Type Strains, Phase III: the genomes of soil and plant-associated and newly described type strains.</title>
        <authorList>
            <person name="Whitman W.B."/>
            <person name="Woyke T."/>
            <person name="Klenk H.P."/>
            <person name="Zhou Y."/>
            <person name="Lilburn T.G."/>
            <person name="Beck B.J."/>
            <person name="De Vos P."/>
            <person name="Vandamme P."/>
            <person name="Eisen J.A."/>
            <person name="Garrity G."/>
            <person name="Hugenholtz P."/>
            <person name="Kyrpides N.C."/>
        </authorList>
    </citation>
    <scope>NUCLEOTIDE SEQUENCE [LARGE SCALE GENOMIC DNA]</scope>
    <source>
        <strain evidence="3 4">A3</strain>
    </source>
</reference>
<keyword evidence="1" id="KW-0732">Signal</keyword>
<dbReference type="GO" id="GO:0016829">
    <property type="term" value="F:lyase activity"/>
    <property type="evidence" value="ECO:0007669"/>
    <property type="project" value="UniProtKB-KW"/>
</dbReference>
<comment type="caution">
    <text evidence="3">The sequence shown here is derived from an EMBL/GenBank/DDBJ whole genome shotgun (WGS) entry which is preliminary data.</text>
</comment>
<dbReference type="Gene3D" id="2.160.20.10">
    <property type="entry name" value="Single-stranded right-handed beta-helix, Pectin lyase-like"/>
    <property type="match status" value="2"/>
</dbReference>
<evidence type="ECO:0000313" key="3">
    <source>
        <dbReference type="EMBL" id="TCO37757.1"/>
    </source>
</evidence>
<sequence length="817" mass="84697">MPHRPIAQATRRAAFIVAVALAALPAPVAALERCVQTLADLVDGLHQAQSLQSGGTVTLRLVAQTYAWSGSETIVLANRLNLLGGYNGDCSARTVDPANTVIDGLGALQLELYQAGLGLTVEGVRFHATEVLRVTAPGSCLAYGEEVNWRRTIVDTAYGDFRVDNACGDLVFQNNLLRVRYGTVLALSPHALAADAYVDNNTFLDATQGGALALHRWSESETATFEISNNIMWGSSGTDFSLYPTSGVPIVRAYHNIWGGIAVPLATNVGNLQVDPALDASGRPIEPSSPAINSGYDTPAGGLPAVDIDGGPRRIGSAVDRGAYESSVVDVTELVVTHAGDSGSGSLRQAILDANSLPNFNTIRFAIPGNTGAILIAQSPYPDIVTPMRIDGFTQSGAQPNASAWSNDATYMIQIAGAGGQVSHAFRVPPGAPAGTKLELRGLSIGGFDDAVLLQAGSGHVVRGNHFGRYDPGLLGGNDNVNAIFVNGTADGVHIGGIDPADRNSIAGHPDPAAGNGYGIHLGGSGDGHLVIGNLIGTYPDGNRAHGHRIGLRVATNLGVVLKNLISGNGDGLQVYGSDNLVVGNRIGTKAFAICLPPCSPDYALPNTHGVMVYADANDNAFNDNQVAYNGYSGVILQPGAAGNRFSGNRMHANGVFDLDLRDPSGMNPIDYDGPPIPPGPCAQANCDQNFPVLDAAWGTRRAGRVTGSLSSWNGVHRIEFFAGPACGAGGQGGAARYLGHHDIEVTGATMLPPHNGTVLFELPIGSTSSLQGQVITATATSPAGNTSEYSACVPYACDQIFAHGFDDAQAETCPAP</sequence>
<gene>
    <name evidence="3" type="ORF">EV148_109110</name>
</gene>
<dbReference type="InterPro" id="IPR011050">
    <property type="entry name" value="Pectin_lyase_fold/virulence"/>
</dbReference>
<protein>
    <submittedName>
        <fullName evidence="3">Parallel beta helix pectate lyase-like protein</fullName>
    </submittedName>
</protein>
<keyword evidence="3" id="KW-0456">Lyase</keyword>
<proteinExistence type="predicted"/>
<dbReference type="InterPro" id="IPR007742">
    <property type="entry name" value="NosD_dom"/>
</dbReference>
<dbReference type="InterPro" id="IPR059226">
    <property type="entry name" value="Choice_anch_Q_dom"/>
</dbReference>
<dbReference type="Proteomes" id="UP000294862">
    <property type="component" value="Unassembled WGS sequence"/>
</dbReference>
<name>A0A4R2I1T2_9GAMM</name>
<feature type="signal peptide" evidence="1">
    <location>
        <begin position="1"/>
        <end position="22"/>
    </location>
</feature>
<dbReference type="InterPro" id="IPR012334">
    <property type="entry name" value="Pectin_lyas_fold"/>
</dbReference>
<dbReference type="NCBIfam" id="NF041518">
    <property type="entry name" value="choice_anch_Q"/>
    <property type="match status" value="1"/>
</dbReference>
<dbReference type="RefSeq" id="WP_131999724.1">
    <property type="nucleotide sequence ID" value="NZ_SLWQ01000009.1"/>
</dbReference>
<evidence type="ECO:0000256" key="1">
    <source>
        <dbReference type="SAM" id="SignalP"/>
    </source>
</evidence>
<accession>A0A4R2I1T2</accession>
<dbReference type="Pfam" id="PF05048">
    <property type="entry name" value="NosD"/>
    <property type="match status" value="1"/>
</dbReference>
<keyword evidence="4" id="KW-1185">Reference proteome</keyword>